<reference evidence="3" key="1">
    <citation type="submission" date="2015-05" db="EMBL/GenBank/DDBJ databases">
        <authorList>
            <person name="Fogelqvist Johan"/>
        </authorList>
    </citation>
    <scope>NUCLEOTIDE SEQUENCE [LARGE SCALE GENOMIC DNA]</scope>
</reference>
<evidence type="ECO:0000313" key="3">
    <source>
        <dbReference type="Proteomes" id="UP000045706"/>
    </source>
</evidence>
<evidence type="ECO:0000256" key="1">
    <source>
        <dbReference type="SAM" id="MobiDB-lite"/>
    </source>
</evidence>
<dbReference type="EMBL" id="CVQI01034939">
    <property type="protein sequence ID" value="CRK45580.1"/>
    <property type="molecule type" value="Genomic_DNA"/>
</dbReference>
<gene>
    <name evidence="2" type="ORF">BN1723_006692</name>
</gene>
<evidence type="ECO:0000313" key="2">
    <source>
        <dbReference type="EMBL" id="CRK45580.1"/>
    </source>
</evidence>
<organism evidence="2 3">
    <name type="scientific">Verticillium longisporum</name>
    <name type="common">Verticillium dahliae var. longisporum</name>
    <dbReference type="NCBI Taxonomy" id="100787"/>
    <lineage>
        <taxon>Eukaryota</taxon>
        <taxon>Fungi</taxon>
        <taxon>Dikarya</taxon>
        <taxon>Ascomycota</taxon>
        <taxon>Pezizomycotina</taxon>
        <taxon>Sordariomycetes</taxon>
        <taxon>Hypocreomycetidae</taxon>
        <taxon>Glomerellales</taxon>
        <taxon>Plectosphaerellaceae</taxon>
        <taxon>Verticillium</taxon>
    </lineage>
</organism>
<name>A0A0G4NGU5_VERLO</name>
<dbReference type="Proteomes" id="UP000045706">
    <property type="component" value="Unassembled WGS sequence"/>
</dbReference>
<dbReference type="AlphaFoldDB" id="A0A0G4NGU5"/>
<sequence length="131" mass="14797">MLPGHREDIGGWQGFARDETVDTSGRRPKGIYARFLHLPSVNSRHHENKNPDVASEDIRRPPGAIRRTHMHQAGSKPSERLCQELTAVSIIFRHRATATSLPNCRKPAAKVPTMIVLHQQCYQSGTYLHQL</sequence>
<proteinExistence type="predicted"/>
<feature type="compositionally biased region" description="Basic and acidic residues" evidence="1">
    <location>
        <begin position="44"/>
        <end position="60"/>
    </location>
</feature>
<feature type="region of interest" description="Disordered" evidence="1">
    <location>
        <begin position="41"/>
        <end position="78"/>
    </location>
</feature>
<protein>
    <submittedName>
        <fullName evidence="2">Uncharacterized protein</fullName>
    </submittedName>
</protein>
<accession>A0A0G4NGU5</accession>